<reference evidence="2" key="1">
    <citation type="submission" date="2021-01" db="EMBL/GenBank/DDBJ databases">
        <title>Adiantum capillus-veneris genome.</title>
        <authorList>
            <person name="Fang Y."/>
            <person name="Liao Q."/>
        </authorList>
    </citation>
    <scope>NUCLEOTIDE SEQUENCE</scope>
    <source>
        <strain evidence="2">H3</strain>
        <tissue evidence="2">Leaf</tissue>
    </source>
</reference>
<evidence type="ECO:0000313" key="2">
    <source>
        <dbReference type="EMBL" id="KAI5060171.1"/>
    </source>
</evidence>
<gene>
    <name evidence="2" type="ORF">GOP47_0024591</name>
</gene>
<dbReference type="AlphaFoldDB" id="A0A9D4U214"/>
<dbReference type="Proteomes" id="UP000886520">
    <property type="component" value="Chromosome 24"/>
</dbReference>
<evidence type="ECO:0000313" key="3">
    <source>
        <dbReference type="Proteomes" id="UP000886520"/>
    </source>
</evidence>
<name>A0A9D4U214_ADICA</name>
<evidence type="ECO:0000256" key="1">
    <source>
        <dbReference type="SAM" id="MobiDB-lite"/>
    </source>
</evidence>
<dbReference type="EMBL" id="JABFUD020000024">
    <property type="protein sequence ID" value="KAI5060171.1"/>
    <property type="molecule type" value="Genomic_DNA"/>
</dbReference>
<sequence>MASRRSSKRHSPAGDNGLPSSSTIPKELQKEVKKLINQAPITKKTSFPRSFSGEKAKELLEVALNEVSEVYKLKITLSNTYYIRNRINEDAAKTLLGLSDDEQDLPLTDWKRK</sequence>
<feature type="region of interest" description="Disordered" evidence="1">
    <location>
        <begin position="1"/>
        <end position="27"/>
    </location>
</feature>
<proteinExistence type="predicted"/>
<organism evidence="2 3">
    <name type="scientific">Adiantum capillus-veneris</name>
    <name type="common">Maidenhair fern</name>
    <dbReference type="NCBI Taxonomy" id="13818"/>
    <lineage>
        <taxon>Eukaryota</taxon>
        <taxon>Viridiplantae</taxon>
        <taxon>Streptophyta</taxon>
        <taxon>Embryophyta</taxon>
        <taxon>Tracheophyta</taxon>
        <taxon>Polypodiopsida</taxon>
        <taxon>Polypodiidae</taxon>
        <taxon>Polypodiales</taxon>
        <taxon>Pteridineae</taxon>
        <taxon>Pteridaceae</taxon>
        <taxon>Vittarioideae</taxon>
        <taxon>Adiantum</taxon>
    </lineage>
</organism>
<protein>
    <submittedName>
        <fullName evidence="2">Uncharacterized protein</fullName>
    </submittedName>
</protein>
<keyword evidence="3" id="KW-1185">Reference proteome</keyword>
<accession>A0A9D4U214</accession>
<feature type="compositionally biased region" description="Basic residues" evidence="1">
    <location>
        <begin position="1"/>
        <end position="11"/>
    </location>
</feature>
<comment type="caution">
    <text evidence="2">The sequence shown here is derived from an EMBL/GenBank/DDBJ whole genome shotgun (WGS) entry which is preliminary data.</text>
</comment>